<dbReference type="PANTHER" id="PTHR16234:SF5">
    <property type="entry name" value="AFG2-INTERACTING RIBOSOME MATURATION FACTOR"/>
    <property type="match status" value="1"/>
</dbReference>
<evidence type="ECO:0000313" key="1">
    <source>
        <dbReference type="EMBL" id="KAG9492891.1"/>
    </source>
</evidence>
<name>A0A8J6KHY6_ELECQ</name>
<reference evidence="1" key="1">
    <citation type="thesis" date="2020" institute="ProQuest LLC" country="789 East Eisenhower Parkway, Ann Arbor, MI, USA">
        <title>Comparative Genomics and Chromosome Evolution.</title>
        <authorList>
            <person name="Mudd A.B."/>
        </authorList>
    </citation>
    <scope>NUCLEOTIDE SEQUENCE</scope>
    <source>
        <strain evidence="1">HN-11 Male</strain>
        <tissue evidence="1">Kidney and liver</tissue>
    </source>
</reference>
<dbReference type="AlphaFoldDB" id="A0A8J6KHY6"/>
<accession>A0A8J6KHY6</accession>
<dbReference type="Proteomes" id="UP000770717">
    <property type="component" value="Unassembled WGS sequence"/>
</dbReference>
<dbReference type="Pfam" id="PF15011">
    <property type="entry name" value="CA109-like"/>
    <property type="match status" value="1"/>
</dbReference>
<evidence type="ECO:0000313" key="2">
    <source>
        <dbReference type="Proteomes" id="UP000770717"/>
    </source>
</evidence>
<dbReference type="GO" id="GO:0005634">
    <property type="term" value="C:nucleus"/>
    <property type="evidence" value="ECO:0007669"/>
    <property type="project" value="TreeGrafter"/>
</dbReference>
<protein>
    <submittedName>
        <fullName evidence="1">Uncharacterized protein</fullName>
    </submittedName>
</protein>
<proteinExistence type="predicted"/>
<sequence>MTSELRPETSSMSEEAAVLCVHQSLRRCLDAIEQHQEEWSGAILECGPLVRSLSNLAEQLQSCQKVTFSKTPLSGFTDLQDRLRYKLQAAVDLTLEKLHDEMCKLQRVRDSVSHQVGLVLHVYEVNGEKLGLEASLERTSHSPSIADMLEWLQDTEKYYRNQYLQRKLLLEVRHNQLSDIKNLVHSWESLNDKFTAKQHLVEGIVKVTFLLTSV</sequence>
<dbReference type="EMBL" id="WNTK01000001">
    <property type="protein sequence ID" value="KAG9492891.1"/>
    <property type="molecule type" value="Genomic_DNA"/>
</dbReference>
<gene>
    <name evidence="1" type="ORF">GDO78_001051</name>
</gene>
<dbReference type="InterPro" id="IPR029159">
    <property type="entry name" value="CA109-like"/>
</dbReference>
<dbReference type="PANTHER" id="PTHR16234">
    <property type="entry name" value="SIMILAR TO HYPOTHETICAL PROTEIN FLJ20508"/>
    <property type="match status" value="1"/>
</dbReference>
<dbReference type="OrthoDB" id="6605214at2759"/>
<organism evidence="1 2">
    <name type="scientific">Eleutherodactylus coqui</name>
    <name type="common">Puerto Rican coqui</name>
    <dbReference type="NCBI Taxonomy" id="57060"/>
    <lineage>
        <taxon>Eukaryota</taxon>
        <taxon>Metazoa</taxon>
        <taxon>Chordata</taxon>
        <taxon>Craniata</taxon>
        <taxon>Vertebrata</taxon>
        <taxon>Euteleostomi</taxon>
        <taxon>Amphibia</taxon>
        <taxon>Batrachia</taxon>
        <taxon>Anura</taxon>
        <taxon>Neobatrachia</taxon>
        <taxon>Hyloidea</taxon>
        <taxon>Eleutherodactylidae</taxon>
        <taxon>Eleutherodactylinae</taxon>
        <taxon>Eleutherodactylus</taxon>
        <taxon>Eleutherodactylus</taxon>
    </lineage>
</organism>
<dbReference type="GO" id="GO:0005737">
    <property type="term" value="C:cytoplasm"/>
    <property type="evidence" value="ECO:0007669"/>
    <property type="project" value="TreeGrafter"/>
</dbReference>
<keyword evidence="2" id="KW-1185">Reference proteome</keyword>
<comment type="caution">
    <text evidence="1">The sequence shown here is derived from an EMBL/GenBank/DDBJ whole genome shotgun (WGS) entry which is preliminary data.</text>
</comment>